<dbReference type="GO" id="GO:0030295">
    <property type="term" value="F:protein kinase activator activity"/>
    <property type="evidence" value="ECO:0007669"/>
    <property type="project" value="TreeGrafter"/>
</dbReference>
<dbReference type="PANTHER" id="PTHR42878:SF7">
    <property type="entry name" value="SENSOR HISTIDINE KINASE GLRK"/>
    <property type="match status" value="1"/>
</dbReference>
<feature type="transmembrane region" description="Helical" evidence="9">
    <location>
        <begin position="7"/>
        <end position="29"/>
    </location>
</feature>
<keyword evidence="7" id="KW-0067">ATP-binding</keyword>
<dbReference type="InterPro" id="IPR005467">
    <property type="entry name" value="His_kinase_dom"/>
</dbReference>
<dbReference type="Pfam" id="PF02518">
    <property type="entry name" value="HATPase_c"/>
    <property type="match status" value="1"/>
</dbReference>
<evidence type="ECO:0000256" key="7">
    <source>
        <dbReference type="ARBA" id="ARBA00022840"/>
    </source>
</evidence>
<evidence type="ECO:0000256" key="2">
    <source>
        <dbReference type="ARBA" id="ARBA00012438"/>
    </source>
</evidence>
<dbReference type="EC" id="2.7.13.3" evidence="2"/>
<comment type="catalytic activity">
    <reaction evidence="1">
        <text>ATP + protein L-histidine = ADP + protein N-phospho-L-histidine.</text>
        <dbReference type="EC" id="2.7.13.3"/>
    </reaction>
</comment>
<accession>A0A4Q8L8D7</accession>
<comment type="caution">
    <text evidence="11">The sequence shown here is derived from an EMBL/GenBank/DDBJ whole genome shotgun (WGS) entry which is preliminary data.</text>
</comment>
<dbReference type="Proteomes" id="UP000294164">
    <property type="component" value="Unassembled WGS sequence"/>
</dbReference>
<dbReference type="EMBL" id="SHMC01000004">
    <property type="protein sequence ID" value="TAA24470.1"/>
    <property type="molecule type" value="Genomic_DNA"/>
</dbReference>
<dbReference type="EMBL" id="SHMG01000003">
    <property type="protein sequence ID" value="TAA44646.1"/>
    <property type="molecule type" value="Genomic_DNA"/>
</dbReference>
<keyword evidence="9" id="KW-0472">Membrane</keyword>
<protein>
    <recommendedName>
        <fullName evidence="2">histidine kinase</fullName>
        <ecNumber evidence="2">2.7.13.3</ecNumber>
    </recommendedName>
</protein>
<gene>
    <name evidence="12" type="ORF">EA655_06875</name>
    <name evidence="11" type="ORF">EA660_12135</name>
</gene>
<dbReference type="SUPFAM" id="SSF55874">
    <property type="entry name" value="ATPase domain of HSP90 chaperone/DNA topoisomerase II/histidine kinase"/>
    <property type="match status" value="1"/>
</dbReference>
<accession>A0A4V2HG46</accession>
<sequence>MKRSTRTAWISAAVCCVLALAILLMALLVYPRVGPGVLKRYWAVSAISLVLSALVGYLIAQLAQATVARDAQAKESRLRSHLAEAGHELRTPLAVMSASLDNLRHAIRPGDTSAYTQLDGLQQEVKRMSALVADVLLLARLDVMRRPSNEWIALVPTLEELAAEVRQLEPDRVIAVQAAPGLRVCMDPTMLREIIRNLLDNARKYAPGSPIDLRATADNGMVLIQVGDHGPGMDEEDRILAFERHYRGSTSVGKPGSGLGLAIVQAAVSKHGGSVDLDSQPGRGTYVRVRVPMNQ</sequence>
<evidence type="ECO:0000256" key="5">
    <source>
        <dbReference type="ARBA" id="ARBA00022741"/>
    </source>
</evidence>
<dbReference type="InterPro" id="IPR003661">
    <property type="entry name" value="HisK_dim/P_dom"/>
</dbReference>
<organism evidence="11 13">
    <name type="scientific">Pseudoxanthomonas winnipegensis</name>
    <dbReference type="NCBI Taxonomy" id="2480810"/>
    <lineage>
        <taxon>Bacteria</taxon>
        <taxon>Pseudomonadati</taxon>
        <taxon>Pseudomonadota</taxon>
        <taxon>Gammaproteobacteria</taxon>
        <taxon>Lysobacterales</taxon>
        <taxon>Lysobacteraceae</taxon>
        <taxon>Pseudoxanthomonas</taxon>
    </lineage>
</organism>
<evidence type="ECO:0000313" key="14">
    <source>
        <dbReference type="Proteomes" id="UP000294164"/>
    </source>
</evidence>
<reference evidence="13 14" key="1">
    <citation type="submission" date="2019-02" db="EMBL/GenBank/DDBJ databases">
        <title>WGS of Pseudoxanthomonas species novum from clinical isolates.</title>
        <authorList>
            <person name="Bernier A.-M."/>
            <person name="Bernard K."/>
            <person name="Vachon A."/>
        </authorList>
    </citation>
    <scope>NUCLEOTIDE SEQUENCE [LARGE SCALE GENOMIC DNA]</scope>
    <source>
        <strain evidence="12 14">NML130969</strain>
        <strain evidence="11 13">NML171200</strain>
    </source>
</reference>
<dbReference type="SMART" id="SM00387">
    <property type="entry name" value="HATPase_c"/>
    <property type="match status" value="1"/>
</dbReference>
<dbReference type="InterPro" id="IPR050351">
    <property type="entry name" value="BphY/WalK/GraS-like"/>
</dbReference>
<evidence type="ECO:0000256" key="8">
    <source>
        <dbReference type="ARBA" id="ARBA00023012"/>
    </source>
</evidence>
<keyword evidence="8" id="KW-0902">Two-component regulatory system</keyword>
<feature type="domain" description="Histidine kinase" evidence="10">
    <location>
        <begin position="84"/>
        <end position="295"/>
    </location>
</feature>
<dbReference type="Proteomes" id="UP000292627">
    <property type="component" value="Unassembled WGS sequence"/>
</dbReference>
<dbReference type="GO" id="GO:0000155">
    <property type="term" value="F:phosphorelay sensor kinase activity"/>
    <property type="evidence" value="ECO:0007669"/>
    <property type="project" value="InterPro"/>
</dbReference>
<keyword evidence="9" id="KW-1133">Transmembrane helix</keyword>
<evidence type="ECO:0000313" key="13">
    <source>
        <dbReference type="Proteomes" id="UP000292627"/>
    </source>
</evidence>
<evidence type="ECO:0000259" key="10">
    <source>
        <dbReference type="PROSITE" id="PS50109"/>
    </source>
</evidence>
<dbReference type="SMART" id="SM00388">
    <property type="entry name" value="HisKA"/>
    <property type="match status" value="1"/>
</dbReference>
<dbReference type="Pfam" id="PF00512">
    <property type="entry name" value="HisKA"/>
    <property type="match status" value="1"/>
</dbReference>
<keyword evidence="6 11" id="KW-0418">Kinase</keyword>
<dbReference type="Gene3D" id="3.30.565.10">
    <property type="entry name" value="Histidine kinase-like ATPase, C-terminal domain"/>
    <property type="match status" value="1"/>
</dbReference>
<dbReference type="InterPro" id="IPR036097">
    <property type="entry name" value="HisK_dim/P_sf"/>
</dbReference>
<evidence type="ECO:0000256" key="6">
    <source>
        <dbReference type="ARBA" id="ARBA00022777"/>
    </source>
</evidence>
<feature type="transmembrane region" description="Helical" evidence="9">
    <location>
        <begin position="41"/>
        <end position="60"/>
    </location>
</feature>
<evidence type="ECO:0000313" key="12">
    <source>
        <dbReference type="EMBL" id="TAA44646.1"/>
    </source>
</evidence>
<dbReference type="InterPro" id="IPR036890">
    <property type="entry name" value="HATPase_C_sf"/>
</dbReference>
<evidence type="ECO:0000313" key="11">
    <source>
        <dbReference type="EMBL" id="TAA24470.1"/>
    </source>
</evidence>
<dbReference type="SUPFAM" id="SSF47384">
    <property type="entry name" value="Homodimeric domain of signal transducing histidine kinase"/>
    <property type="match status" value="1"/>
</dbReference>
<keyword evidence="4" id="KW-0808">Transferase</keyword>
<evidence type="ECO:0000256" key="9">
    <source>
        <dbReference type="SAM" id="Phobius"/>
    </source>
</evidence>
<dbReference type="GO" id="GO:0005524">
    <property type="term" value="F:ATP binding"/>
    <property type="evidence" value="ECO:0007669"/>
    <property type="project" value="UniProtKB-KW"/>
</dbReference>
<dbReference type="InterPro" id="IPR003594">
    <property type="entry name" value="HATPase_dom"/>
</dbReference>
<proteinExistence type="predicted"/>
<dbReference type="PROSITE" id="PS50109">
    <property type="entry name" value="HIS_KIN"/>
    <property type="match status" value="1"/>
</dbReference>
<dbReference type="CDD" id="cd00075">
    <property type="entry name" value="HATPase"/>
    <property type="match status" value="1"/>
</dbReference>
<dbReference type="Gene3D" id="1.10.287.130">
    <property type="match status" value="1"/>
</dbReference>
<keyword evidence="5" id="KW-0547">Nucleotide-binding</keyword>
<keyword evidence="9" id="KW-0812">Transmembrane</keyword>
<dbReference type="InterPro" id="IPR004358">
    <property type="entry name" value="Sig_transdc_His_kin-like_C"/>
</dbReference>
<dbReference type="OrthoDB" id="9804645at2"/>
<keyword evidence="3" id="KW-0597">Phosphoprotein</keyword>
<dbReference type="GO" id="GO:0000156">
    <property type="term" value="F:phosphorelay response regulator activity"/>
    <property type="evidence" value="ECO:0007669"/>
    <property type="project" value="TreeGrafter"/>
</dbReference>
<evidence type="ECO:0000256" key="1">
    <source>
        <dbReference type="ARBA" id="ARBA00000085"/>
    </source>
</evidence>
<dbReference type="GO" id="GO:0007234">
    <property type="term" value="P:osmosensory signaling via phosphorelay pathway"/>
    <property type="evidence" value="ECO:0007669"/>
    <property type="project" value="TreeGrafter"/>
</dbReference>
<evidence type="ECO:0000256" key="3">
    <source>
        <dbReference type="ARBA" id="ARBA00022553"/>
    </source>
</evidence>
<dbReference type="PRINTS" id="PR00344">
    <property type="entry name" value="BCTRLSENSOR"/>
</dbReference>
<evidence type="ECO:0000256" key="4">
    <source>
        <dbReference type="ARBA" id="ARBA00022679"/>
    </source>
</evidence>
<dbReference type="AlphaFoldDB" id="A0A4Q8L8D7"/>
<dbReference type="PANTHER" id="PTHR42878">
    <property type="entry name" value="TWO-COMPONENT HISTIDINE KINASE"/>
    <property type="match status" value="1"/>
</dbReference>
<name>A0A4Q8L8D7_9GAMM</name>
<dbReference type="CDD" id="cd00082">
    <property type="entry name" value="HisKA"/>
    <property type="match status" value="1"/>
</dbReference>
<dbReference type="RefSeq" id="WP_014646125.1">
    <property type="nucleotide sequence ID" value="NZ_SHMC01000004.1"/>
</dbReference>